<dbReference type="EMBL" id="CP047897">
    <property type="protein sequence ID" value="QHL87032.1"/>
    <property type="molecule type" value="Genomic_DNA"/>
</dbReference>
<keyword evidence="2" id="KW-0540">Nuclease</keyword>
<dbReference type="PANTHER" id="PTHR37827:SF1">
    <property type="entry name" value="HNH DOMAIN-CONTAINING PROTEIN"/>
    <property type="match status" value="1"/>
</dbReference>
<proteinExistence type="predicted"/>
<dbReference type="CDD" id="cd00085">
    <property type="entry name" value="HNHc"/>
    <property type="match status" value="1"/>
</dbReference>
<keyword evidence="3" id="KW-1185">Reference proteome</keyword>
<reference evidence="2 3" key="1">
    <citation type="submission" date="2020-01" db="EMBL/GenBank/DDBJ databases">
        <authorList>
            <person name="Kim M."/>
        </authorList>
    </citation>
    <scope>NUCLEOTIDE SEQUENCE [LARGE SCALE GENOMIC DNA]</scope>
    <source>
        <strain evidence="2 3">BT10</strain>
    </source>
</reference>
<evidence type="ECO:0000313" key="3">
    <source>
        <dbReference type="Proteomes" id="UP000464214"/>
    </source>
</evidence>
<protein>
    <submittedName>
        <fullName evidence="2">HNH endonuclease</fullName>
    </submittedName>
</protein>
<dbReference type="PANTHER" id="PTHR37827">
    <property type="entry name" value="TUDOR DOMAIN-CONTAINING PROTEIN"/>
    <property type="match status" value="1"/>
</dbReference>
<name>A0A6P1P1C8_9BACT</name>
<evidence type="ECO:0000313" key="2">
    <source>
        <dbReference type="EMBL" id="QHL87032.1"/>
    </source>
</evidence>
<organism evidence="2 3">
    <name type="scientific">Nibribacter ruber</name>
    <dbReference type="NCBI Taxonomy" id="2698458"/>
    <lineage>
        <taxon>Bacteria</taxon>
        <taxon>Pseudomonadati</taxon>
        <taxon>Bacteroidota</taxon>
        <taxon>Cytophagia</taxon>
        <taxon>Cytophagales</taxon>
        <taxon>Hymenobacteraceae</taxon>
        <taxon>Nibribacter</taxon>
    </lineage>
</organism>
<accession>A0A6P1P1C8</accession>
<evidence type="ECO:0000259" key="1">
    <source>
        <dbReference type="Pfam" id="PF01844"/>
    </source>
</evidence>
<keyword evidence="2" id="KW-0255">Endonuclease</keyword>
<dbReference type="Gene3D" id="1.10.30.50">
    <property type="match status" value="1"/>
</dbReference>
<dbReference type="Pfam" id="PF01844">
    <property type="entry name" value="HNH"/>
    <property type="match status" value="1"/>
</dbReference>
<dbReference type="InterPro" id="IPR002711">
    <property type="entry name" value="HNH"/>
</dbReference>
<dbReference type="KEGG" id="nib:GU926_06115"/>
<feature type="domain" description="HNH" evidence="1">
    <location>
        <begin position="16"/>
        <end position="55"/>
    </location>
</feature>
<dbReference type="GO" id="GO:0003676">
    <property type="term" value="F:nucleic acid binding"/>
    <property type="evidence" value="ECO:0007669"/>
    <property type="project" value="InterPro"/>
</dbReference>
<dbReference type="GO" id="GO:0008270">
    <property type="term" value="F:zinc ion binding"/>
    <property type="evidence" value="ECO:0007669"/>
    <property type="project" value="InterPro"/>
</dbReference>
<dbReference type="RefSeq" id="WP_160690016.1">
    <property type="nucleotide sequence ID" value="NZ_CP047897.1"/>
</dbReference>
<gene>
    <name evidence="2" type="ORF">GU926_06115</name>
</gene>
<dbReference type="InterPro" id="IPR003615">
    <property type="entry name" value="HNH_nuc"/>
</dbReference>
<keyword evidence="2" id="KW-0378">Hydrolase</keyword>
<sequence length="105" mass="12005">MAKRKKQIQESADPVCGLCEREVGFTTLHHLVPREEGGAHGPTVPLCQPCHSTVHLTYTNKELAVLYNSVRALRASEGLQKYLSWVKNKRLDKITNRRGRGRRRR</sequence>
<dbReference type="Proteomes" id="UP000464214">
    <property type="component" value="Chromosome"/>
</dbReference>
<dbReference type="GO" id="GO:0004519">
    <property type="term" value="F:endonuclease activity"/>
    <property type="evidence" value="ECO:0007669"/>
    <property type="project" value="UniProtKB-KW"/>
</dbReference>
<dbReference type="AlphaFoldDB" id="A0A6P1P1C8"/>